<organism evidence="2 3">
    <name type="scientific">Sphaerotilus microaerophilus</name>
    <dbReference type="NCBI Taxonomy" id="2914710"/>
    <lineage>
        <taxon>Bacteria</taxon>
        <taxon>Pseudomonadati</taxon>
        <taxon>Pseudomonadota</taxon>
        <taxon>Betaproteobacteria</taxon>
        <taxon>Burkholderiales</taxon>
        <taxon>Sphaerotilaceae</taxon>
        <taxon>Sphaerotilus</taxon>
    </lineage>
</organism>
<evidence type="ECO:0000313" key="3">
    <source>
        <dbReference type="Proteomes" id="UP001057498"/>
    </source>
</evidence>
<evidence type="ECO:0000256" key="1">
    <source>
        <dbReference type="SAM" id="SignalP"/>
    </source>
</evidence>
<protein>
    <submittedName>
        <fullName evidence="2">Uncharacterized protein</fullName>
    </submittedName>
</protein>
<proteinExistence type="predicted"/>
<dbReference type="EMBL" id="AP025730">
    <property type="protein sequence ID" value="BDI03249.1"/>
    <property type="molecule type" value="Genomic_DNA"/>
</dbReference>
<name>A0ABN6PE12_9BURK</name>
<dbReference type="RefSeq" id="WP_251971552.1">
    <property type="nucleotide sequence ID" value="NZ_AP025730.1"/>
</dbReference>
<feature type="chain" id="PRO_5046098820" evidence="1">
    <location>
        <begin position="28"/>
        <end position="136"/>
    </location>
</feature>
<gene>
    <name evidence="2" type="ORF">CATMQ487_02190</name>
</gene>
<feature type="signal peptide" evidence="1">
    <location>
        <begin position="1"/>
        <end position="27"/>
    </location>
</feature>
<dbReference type="PROSITE" id="PS51257">
    <property type="entry name" value="PROKAR_LIPOPROTEIN"/>
    <property type="match status" value="1"/>
</dbReference>
<dbReference type="Proteomes" id="UP001057498">
    <property type="component" value="Chromosome"/>
</dbReference>
<accession>A0ABN6PE12</accession>
<keyword evidence="1" id="KW-0732">Signal</keyword>
<sequence>MNKPPHSLASRRVALLSLLAGASTLLAACGGGGDDKSTPFVFTKQPSNVTVTYRGSAVGVDFEAAVSDSVKTAEWFESRDGGTTWTSLGYTGNSLALGFFVTSTALNGYQYKIKVSNYDDQFITSNPVTLTVLTAA</sequence>
<reference evidence="2" key="1">
    <citation type="submission" date="2022-04" db="EMBL/GenBank/DDBJ databases">
        <title>Whole genome sequence of Sphaerotilus sp. FB-5.</title>
        <authorList>
            <person name="Takeda M."/>
            <person name="Narihara S."/>
            <person name="Akimoto M."/>
            <person name="Akimoto R."/>
            <person name="Nishiyashiki S."/>
            <person name="Murakami T."/>
        </authorList>
    </citation>
    <scope>NUCLEOTIDE SEQUENCE</scope>
    <source>
        <strain evidence="2">FB-5</strain>
    </source>
</reference>
<keyword evidence="3" id="KW-1185">Reference proteome</keyword>
<evidence type="ECO:0000313" key="2">
    <source>
        <dbReference type="EMBL" id="BDI03249.1"/>
    </source>
</evidence>